<dbReference type="InterPro" id="IPR027417">
    <property type="entry name" value="P-loop_NTPase"/>
</dbReference>
<name>A0ABD5UN60_9EURY</name>
<dbReference type="GO" id="GO:0055085">
    <property type="term" value="P:transmembrane transport"/>
    <property type="evidence" value="ECO:0007669"/>
    <property type="project" value="UniProtKB-ARBA"/>
</dbReference>
<evidence type="ECO:0000256" key="3">
    <source>
        <dbReference type="ARBA" id="ARBA00022741"/>
    </source>
</evidence>
<keyword evidence="7" id="KW-1185">Reference proteome</keyword>
<evidence type="ECO:0000256" key="1">
    <source>
        <dbReference type="ARBA" id="ARBA00005417"/>
    </source>
</evidence>
<comment type="similarity">
    <text evidence="1">Belongs to the ABC transporter superfamily.</text>
</comment>
<organism evidence="6 7">
    <name type="scientific">Halorubrum trueperi</name>
    <dbReference type="NCBI Taxonomy" id="2004704"/>
    <lineage>
        <taxon>Archaea</taxon>
        <taxon>Methanobacteriati</taxon>
        <taxon>Methanobacteriota</taxon>
        <taxon>Stenosarchaea group</taxon>
        <taxon>Halobacteria</taxon>
        <taxon>Halobacteriales</taxon>
        <taxon>Haloferacaceae</taxon>
        <taxon>Halorubrum</taxon>
    </lineage>
</organism>
<evidence type="ECO:0000256" key="4">
    <source>
        <dbReference type="ARBA" id="ARBA00022840"/>
    </source>
</evidence>
<dbReference type="Pfam" id="PF08352">
    <property type="entry name" value="oligo_HPY"/>
    <property type="match status" value="1"/>
</dbReference>
<reference evidence="6 7" key="1">
    <citation type="journal article" date="2019" name="Int. J. Syst. Evol. Microbiol.">
        <title>The Global Catalogue of Microorganisms (GCM) 10K type strain sequencing project: providing services to taxonomists for standard genome sequencing and annotation.</title>
        <authorList>
            <consortium name="The Broad Institute Genomics Platform"/>
            <consortium name="The Broad Institute Genome Sequencing Center for Infectious Disease"/>
            <person name="Wu L."/>
            <person name="Ma J."/>
        </authorList>
    </citation>
    <scope>NUCLEOTIDE SEQUENCE [LARGE SCALE GENOMIC DNA]</scope>
    <source>
        <strain evidence="6 7">Y73</strain>
    </source>
</reference>
<dbReference type="PANTHER" id="PTHR43776:SF7">
    <property type="entry name" value="D,D-DIPEPTIDE TRANSPORT ATP-BINDING PROTEIN DDPF-RELATED"/>
    <property type="match status" value="1"/>
</dbReference>
<protein>
    <submittedName>
        <fullName evidence="6">ABC transporter ATP-binding protein</fullName>
    </submittedName>
</protein>
<dbReference type="PROSITE" id="PS00211">
    <property type="entry name" value="ABC_TRANSPORTER_1"/>
    <property type="match status" value="1"/>
</dbReference>
<evidence type="ECO:0000313" key="6">
    <source>
        <dbReference type="EMBL" id="MFC6888717.1"/>
    </source>
</evidence>
<dbReference type="AlphaFoldDB" id="A0ABD5UN60"/>
<gene>
    <name evidence="6" type="ORF">ACFQEY_06735</name>
</gene>
<dbReference type="EMBL" id="JBHSXI010000008">
    <property type="protein sequence ID" value="MFC6888717.1"/>
    <property type="molecule type" value="Genomic_DNA"/>
</dbReference>
<keyword evidence="3" id="KW-0547">Nucleotide-binding</keyword>
<keyword evidence="2" id="KW-0813">Transport</keyword>
<comment type="caution">
    <text evidence="6">The sequence shown here is derived from an EMBL/GenBank/DDBJ whole genome shotgun (WGS) entry which is preliminary data.</text>
</comment>
<evidence type="ECO:0000256" key="2">
    <source>
        <dbReference type="ARBA" id="ARBA00022448"/>
    </source>
</evidence>
<dbReference type="Pfam" id="PF00005">
    <property type="entry name" value="ABC_tran"/>
    <property type="match status" value="1"/>
</dbReference>
<evidence type="ECO:0000259" key="5">
    <source>
        <dbReference type="PROSITE" id="PS50893"/>
    </source>
</evidence>
<dbReference type="CDD" id="cd03257">
    <property type="entry name" value="ABC_NikE_OppD_transporters"/>
    <property type="match status" value="1"/>
</dbReference>
<dbReference type="InterPro" id="IPR003593">
    <property type="entry name" value="AAA+_ATPase"/>
</dbReference>
<dbReference type="SMART" id="SM00382">
    <property type="entry name" value="AAA"/>
    <property type="match status" value="1"/>
</dbReference>
<keyword evidence="4 6" id="KW-0067">ATP-binding</keyword>
<sequence length="344" mass="38641">MSEPVLELDGLEKHFVQRDSIWQTVKHAFTSSSPSRIRAVDDVSLTLDENQVQGIIGESGCGKTTLLKTLIGLYEPTSGDMYFNGRPVSEFEKRDWKEFRRRVQIVFQDPFNSMDPKYTVRATLKEQLDIHDIPYEEGDFHDILKQVKLSPPEKYLDRYPHHLSGGEKQRVSVARALILEPEVILADEPVSMLDVSTQAAILQDLRDLTRDVGVSMLYISHDLSTVSYVCDRVNVMYLGRVVESAETEELLGEPRHPYTQALINAIPIPDPHYDREPMTIAGTPSDSSDLPSGCRFKDRCPDRMDVCDVAPRHVSPADGSTASVACHLYDDHDPAEGEGVTVDE</sequence>
<dbReference type="InterPro" id="IPR050319">
    <property type="entry name" value="ABC_transp_ATP-bind"/>
</dbReference>
<dbReference type="Gene3D" id="3.40.50.300">
    <property type="entry name" value="P-loop containing nucleotide triphosphate hydrolases"/>
    <property type="match status" value="1"/>
</dbReference>
<dbReference type="InterPro" id="IPR017871">
    <property type="entry name" value="ABC_transporter-like_CS"/>
</dbReference>
<feature type="domain" description="ABC transporter" evidence="5">
    <location>
        <begin position="16"/>
        <end position="263"/>
    </location>
</feature>
<dbReference type="GO" id="GO:0005524">
    <property type="term" value="F:ATP binding"/>
    <property type="evidence" value="ECO:0007669"/>
    <property type="project" value="UniProtKB-KW"/>
</dbReference>
<dbReference type="PROSITE" id="PS50893">
    <property type="entry name" value="ABC_TRANSPORTER_2"/>
    <property type="match status" value="1"/>
</dbReference>
<dbReference type="PANTHER" id="PTHR43776">
    <property type="entry name" value="TRANSPORT ATP-BINDING PROTEIN"/>
    <property type="match status" value="1"/>
</dbReference>
<proteinExistence type="inferred from homology"/>
<dbReference type="InterPro" id="IPR013563">
    <property type="entry name" value="Oligopep_ABC_C"/>
</dbReference>
<dbReference type="Proteomes" id="UP001596333">
    <property type="component" value="Unassembled WGS sequence"/>
</dbReference>
<evidence type="ECO:0000313" key="7">
    <source>
        <dbReference type="Proteomes" id="UP001596333"/>
    </source>
</evidence>
<dbReference type="RefSeq" id="WP_379766219.1">
    <property type="nucleotide sequence ID" value="NZ_JBHSXI010000008.1"/>
</dbReference>
<dbReference type="SUPFAM" id="SSF52540">
    <property type="entry name" value="P-loop containing nucleoside triphosphate hydrolases"/>
    <property type="match status" value="1"/>
</dbReference>
<accession>A0ABD5UN60</accession>
<dbReference type="InterPro" id="IPR003439">
    <property type="entry name" value="ABC_transporter-like_ATP-bd"/>
</dbReference>
<dbReference type="FunFam" id="3.40.50.300:FF:000016">
    <property type="entry name" value="Oligopeptide ABC transporter ATP-binding component"/>
    <property type="match status" value="1"/>
</dbReference>
<dbReference type="NCBIfam" id="TIGR01727">
    <property type="entry name" value="oligo_HPY"/>
    <property type="match status" value="1"/>
</dbReference>